<name>A0A816AGA0_9BILA</name>
<evidence type="ECO:0000313" key="2">
    <source>
        <dbReference type="EMBL" id="CAF4473228.1"/>
    </source>
</evidence>
<evidence type="ECO:0000313" key="1">
    <source>
        <dbReference type="EMBL" id="CAF1597716.1"/>
    </source>
</evidence>
<dbReference type="AlphaFoldDB" id="A0A816AGA0"/>
<comment type="caution">
    <text evidence="1">The sequence shown here is derived from an EMBL/GenBank/DDBJ whole genome shotgun (WGS) entry which is preliminary data.</text>
</comment>
<gene>
    <name evidence="1" type="ORF">GPM918_LOCUS42211</name>
    <name evidence="2" type="ORF">SRO942_LOCUS43406</name>
</gene>
<sequence length="142" mass="15146">SAQLSGALNCYVCQPIGDSISSGTYGTCSSGTDVGTSTSAGSSSSFSCFKIKLSLLVKFHVVPKLLRKATYTNGGVTTTYRGYADPTYCSVSAVFDEFSLTVTSMNCCNNVDLCNDAKILDYQKTVIFTLFIGIALLNMIMF</sequence>
<proteinExistence type="predicted"/>
<dbReference type="Gene3D" id="2.10.60.10">
    <property type="entry name" value="CD59"/>
    <property type="match status" value="1"/>
</dbReference>
<dbReference type="EMBL" id="CAJNOQ010035035">
    <property type="protein sequence ID" value="CAF1597716.1"/>
    <property type="molecule type" value="Genomic_DNA"/>
</dbReference>
<organism evidence="1 3">
    <name type="scientific">Didymodactylos carnosus</name>
    <dbReference type="NCBI Taxonomy" id="1234261"/>
    <lineage>
        <taxon>Eukaryota</taxon>
        <taxon>Metazoa</taxon>
        <taxon>Spiralia</taxon>
        <taxon>Gnathifera</taxon>
        <taxon>Rotifera</taxon>
        <taxon>Eurotatoria</taxon>
        <taxon>Bdelloidea</taxon>
        <taxon>Philodinida</taxon>
        <taxon>Philodinidae</taxon>
        <taxon>Didymodactylos</taxon>
    </lineage>
</organism>
<dbReference type="Proteomes" id="UP000681722">
    <property type="component" value="Unassembled WGS sequence"/>
</dbReference>
<keyword evidence="3" id="KW-1185">Reference proteome</keyword>
<reference evidence="1" key="1">
    <citation type="submission" date="2021-02" db="EMBL/GenBank/DDBJ databases">
        <authorList>
            <person name="Nowell W R."/>
        </authorList>
    </citation>
    <scope>NUCLEOTIDE SEQUENCE</scope>
</reference>
<protein>
    <recommendedName>
        <fullName evidence="4">UPAR/Ly6 domain-containing protein</fullName>
    </recommendedName>
</protein>
<dbReference type="InterPro" id="IPR045860">
    <property type="entry name" value="Snake_toxin-like_sf"/>
</dbReference>
<feature type="non-terminal residue" evidence="1">
    <location>
        <position position="1"/>
    </location>
</feature>
<evidence type="ECO:0008006" key="4">
    <source>
        <dbReference type="Google" id="ProtNLM"/>
    </source>
</evidence>
<dbReference type="Proteomes" id="UP000663829">
    <property type="component" value="Unassembled WGS sequence"/>
</dbReference>
<evidence type="ECO:0000313" key="3">
    <source>
        <dbReference type="Proteomes" id="UP000663829"/>
    </source>
</evidence>
<accession>A0A816AGA0</accession>
<dbReference type="EMBL" id="CAJOBC010101363">
    <property type="protein sequence ID" value="CAF4473228.1"/>
    <property type="molecule type" value="Genomic_DNA"/>
</dbReference>